<dbReference type="EMBL" id="JBJGEB010000006">
    <property type="protein sequence ID" value="MFK7642259.1"/>
    <property type="molecule type" value="Genomic_DNA"/>
</dbReference>
<evidence type="ECO:0000313" key="2">
    <source>
        <dbReference type="EMBL" id="MFK7642259.1"/>
    </source>
</evidence>
<keyword evidence="1" id="KW-0812">Transmembrane</keyword>
<dbReference type="Proteomes" id="UP001621964">
    <property type="component" value="Unassembled WGS sequence"/>
</dbReference>
<comment type="caution">
    <text evidence="2">The sequence shown here is derived from an EMBL/GenBank/DDBJ whole genome shotgun (WGS) entry which is preliminary data.</text>
</comment>
<evidence type="ECO:0000313" key="3">
    <source>
        <dbReference type="Proteomes" id="UP001621964"/>
    </source>
</evidence>
<keyword evidence="3" id="KW-1185">Reference proteome</keyword>
<name>A0ABW8Q3Z6_9NEIS</name>
<organism evidence="2 3">
    <name type="scientific">Neisseria oralis</name>
    <dbReference type="NCBI Taxonomy" id="1107316"/>
    <lineage>
        <taxon>Bacteria</taxon>
        <taxon>Pseudomonadati</taxon>
        <taxon>Pseudomonadota</taxon>
        <taxon>Betaproteobacteria</taxon>
        <taxon>Neisseriales</taxon>
        <taxon>Neisseriaceae</taxon>
        <taxon>Neisseria</taxon>
    </lineage>
</organism>
<accession>A0ABW8Q3Z6</accession>
<dbReference type="RefSeq" id="WP_256359126.1">
    <property type="nucleotide sequence ID" value="NZ_JBJGEB010000006.1"/>
</dbReference>
<proteinExistence type="predicted"/>
<evidence type="ECO:0000256" key="1">
    <source>
        <dbReference type="SAM" id="Phobius"/>
    </source>
</evidence>
<keyword evidence="1" id="KW-0472">Membrane</keyword>
<gene>
    <name evidence="2" type="ORF">ACI43T_07070</name>
</gene>
<sequence>MPEWLGIVLWIAAGLAAVLGVFAVVGFLRFIVMSAYNKDF</sequence>
<feature type="transmembrane region" description="Helical" evidence="1">
    <location>
        <begin position="6"/>
        <end position="32"/>
    </location>
</feature>
<protein>
    <submittedName>
        <fullName evidence="2">Uncharacterized protein</fullName>
    </submittedName>
</protein>
<keyword evidence="1" id="KW-1133">Transmembrane helix</keyword>
<reference evidence="2 3" key="1">
    <citation type="submission" date="2024-11" db="EMBL/GenBank/DDBJ databases">
        <authorList>
            <person name="Mikucki A.G."/>
            <person name="Kahler C.M."/>
        </authorList>
    </citation>
    <scope>NUCLEOTIDE SEQUENCE [LARGE SCALE GENOMIC DNA]</scope>
    <source>
        <strain evidence="2 3">EXNM717</strain>
    </source>
</reference>